<dbReference type="EC" id="2.1.1.63" evidence="9"/>
<dbReference type="HAMAP" id="MF_00772">
    <property type="entry name" value="OGT"/>
    <property type="match status" value="1"/>
</dbReference>
<dbReference type="eggNOG" id="COG0350">
    <property type="taxonomic scope" value="Bacteria"/>
</dbReference>
<keyword evidence="12" id="KW-1185">Reference proteome</keyword>
<dbReference type="InterPro" id="IPR014048">
    <property type="entry name" value="MethylDNA_cys_MeTrfase_DNA-bd"/>
</dbReference>
<evidence type="ECO:0000313" key="12">
    <source>
        <dbReference type="Proteomes" id="UP000006250"/>
    </source>
</evidence>
<comment type="catalytic activity">
    <reaction evidence="1 9">
        <text>a 4-O-methyl-thymidine in DNA + L-cysteinyl-[protein] = a thymidine in DNA + S-methyl-L-cysteinyl-[protein]</text>
        <dbReference type="Rhea" id="RHEA:53428"/>
        <dbReference type="Rhea" id="RHEA-COMP:10131"/>
        <dbReference type="Rhea" id="RHEA-COMP:10132"/>
        <dbReference type="Rhea" id="RHEA-COMP:13555"/>
        <dbReference type="Rhea" id="RHEA-COMP:13556"/>
        <dbReference type="ChEBI" id="CHEBI:29950"/>
        <dbReference type="ChEBI" id="CHEBI:82612"/>
        <dbReference type="ChEBI" id="CHEBI:137386"/>
        <dbReference type="ChEBI" id="CHEBI:137387"/>
        <dbReference type="EC" id="2.1.1.63"/>
    </reaction>
</comment>
<protein>
    <recommendedName>
        <fullName evidence="9">Methylated-DNA--protein-cysteine methyltransferase</fullName>
        <ecNumber evidence="9">2.1.1.63</ecNumber>
    </recommendedName>
    <alternativeName>
        <fullName evidence="9">6-O-methylguanine-DNA methyltransferase</fullName>
        <shortName evidence="9">MGMT</shortName>
    </alternativeName>
    <alternativeName>
        <fullName evidence="9">O-6-methylguanine-DNA-alkyltransferase</fullName>
    </alternativeName>
</protein>
<comment type="subcellular location">
    <subcellularLocation>
        <location evidence="9">Cytoplasm</location>
    </subcellularLocation>
</comment>
<dbReference type="InterPro" id="IPR036217">
    <property type="entry name" value="MethylDNA_cys_MeTrfase_DNAb"/>
</dbReference>
<feature type="active site" description="Nucleophile; methyl group acceptor" evidence="9">
    <location>
        <position position="129"/>
    </location>
</feature>
<dbReference type="RefSeq" id="WP_005996040.1">
    <property type="nucleotide sequence ID" value="NZ_AECZ01000033.1"/>
</dbReference>
<evidence type="ECO:0000256" key="7">
    <source>
        <dbReference type="ARBA" id="ARBA00023204"/>
    </source>
</evidence>
<dbReference type="Pfam" id="PF01035">
    <property type="entry name" value="DNA_binding_1"/>
    <property type="match status" value="1"/>
</dbReference>
<dbReference type="InterPro" id="IPR036388">
    <property type="entry name" value="WH-like_DNA-bd_sf"/>
</dbReference>
<keyword evidence="7 9" id="KW-0234">DNA repair</keyword>
<accession>E1K0T0</accession>
<evidence type="ECO:0000256" key="3">
    <source>
        <dbReference type="ARBA" id="ARBA00022490"/>
    </source>
</evidence>
<dbReference type="GO" id="GO:0005737">
    <property type="term" value="C:cytoplasm"/>
    <property type="evidence" value="ECO:0007669"/>
    <property type="project" value="UniProtKB-SubCell"/>
</dbReference>
<organism evidence="11 12">
    <name type="scientific">Solidesulfovibrio fructosivorans JJ]</name>
    <dbReference type="NCBI Taxonomy" id="596151"/>
    <lineage>
        <taxon>Bacteria</taxon>
        <taxon>Pseudomonadati</taxon>
        <taxon>Thermodesulfobacteriota</taxon>
        <taxon>Desulfovibrionia</taxon>
        <taxon>Desulfovibrionales</taxon>
        <taxon>Desulfovibrionaceae</taxon>
        <taxon>Solidesulfovibrio</taxon>
    </lineage>
</organism>
<dbReference type="CDD" id="cd06445">
    <property type="entry name" value="ATase"/>
    <property type="match status" value="1"/>
</dbReference>
<dbReference type="STRING" id="596151.DesfrDRAFT_3480"/>
<dbReference type="GO" id="GO:0003908">
    <property type="term" value="F:methylated-DNA-[protein]-cysteine S-methyltransferase activity"/>
    <property type="evidence" value="ECO:0007669"/>
    <property type="project" value="UniProtKB-UniRule"/>
</dbReference>
<name>E1K0T0_SOLFR</name>
<dbReference type="SUPFAM" id="SSF46767">
    <property type="entry name" value="Methylated DNA-protein cysteine methyltransferase, C-terminal domain"/>
    <property type="match status" value="1"/>
</dbReference>
<comment type="miscellaneous">
    <text evidence="9">This enzyme catalyzes only one turnover and therefore is not strictly catalytic. According to one definition, an enzyme is a biocatalyst that acts repeatedly and over many reaction cycles.</text>
</comment>
<dbReference type="Gene3D" id="3.30.160.70">
    <property type="entry name" value="Methylated DNA-protein cysteine methyltransferase domain"/>
    <property type="match status" value="1"/>
</dbReference>
<gene>
    <name evidence="11" type="ORF">DesfrDRAFT_3480</name>
</gene>
<dbReference type="PROSITE" id="PS00374">
    <property type="entry name" value="MGMT"/>
    <property type="match status" value="1"/>
</dbReference>
<dbReference type="FunFam" id="1.10.10.10:FF:000214">
    <property type="entry name" value="Methylated-DNA--protein-cysteine methyltransferase"/>
    <property type="match status" value="1"/>
</dbReference>
<dbReference type="EMBL" id="AECZ01000033">
    <property type="protein sequence ID" value="EFL49768.1"/>
    <property type="molecule type" value="Genomic_DNA"/>
</dbReference>
<dbReference type="InterPro" id="IPR001497">
    <property type="entry name" value="MethylDNA_cys_MeTrfase_AS"/>
</dbReference>
<proteinExistence type="inferred from homology"/>
<dbReference type="Proteomes" id="UP000006250">
    <property type="component" value="Unassembled WGS sequence"/>
</dbReference>
<comment type="catalytic activity">
    <reaction evidence="8 9">
        <text>a 6-O-methyl-2'-deoxyguanosine in DNA + L-cysteinyl-[protein] = S-methyl-L-cysteinyl-[protein] + a 2'-deoxyguanosine in DNA</text>
        <dbReference type="Rhea" id="RHEA:24000"/>
        <dbReference type="Rhea" id="RHEA-COMP:10131"/>
        <dbReference type="Rhea" id="RHEA-COMP:10132"/>
        <dbReference type="Rhea" id="RHEA-COMP:11367"/>
        <dbReference type="Rhea" id="RHEA-COMP:11368"/>
        <dbReference type="ChEBI" id="CHEBI:29950"/>
        <dbReference type="ChEBI" id="CHEBI:82612"/>
        <dbReference type="ChEBI" id="CHEBI:85445"/>
        <dbReference type="ChEBI" id="CHEBI:85448"/>
        <dbReference type="EC" id="2.1.1.63"/>
    </reaction>
</comment>
<feature type="domain" description="Methylated-DNA-[protein]-cysteine S-methyltransferase DNA binding" evidence="10">
    <location>
        <begin position="78"/>
        <end position="157"/>
    </location>
</feature>
<comment type="function">
    <text evidence="9">Involved in the cellular defense against the biological effects of O6-methylguanine (O6-MeG) and O4-methylthymine (O4-MeT) in DNA. Repairs the methylated nucleobase in DNA by stoichiometrically transferring the methyl group to a cysteine residue in the enzyme. This is a suicide reaction: the enzyme is irreversibly inactivated.</text>
</comment>
<keyword evidence="6 9" id="KW-0227">DNA damage</keyword>
<dbReference type="GO" id="GO:0006307">
    <property type="term" value="P:DNA alkylation repair"/>
    <property type="evidence" value="ECO:0007669"/>
    <property type="project" value="UniProtKB-UniRule"/>
</dbReference>
<evidence type="ECO:0000256" key="2">
    <source>
        <dbReference type="ARBA" id="ARBA00008711"/>
    </source>
</evidence>
<dbReference type="PANTHER" id="PTHR10815:SF5">
    <property type="entry name" value="METHYLATED-DNA--PROTEIN-CYSTEINE METHYLTRANSFERASE"/>
    <property type="match status" value="1"/>
</dbReference>
<dbReference type="Gene3D" id="1.10.10.10">
    <property type="entry name" value="Winged helix-like DNA-binding domain superfamily/Winged helix DNA-binding domain"/>
    <property type="match status" value="1"/>
</dbReference>
<sequence>MRTAVRHDTTLGPMLLVAEDDMLLGAWFLGQKHFPATAPTPGAEPPGDVCLRAAAQIDAYLAGRSMDFAIPLAPRGTPFQKAVWQALRAIPYGETTTYGELARRLGRPSGARAVGAAVGRNPLSILIPCHRVIGANGALTGYAGGLDRKKALLALEKATRRT</sequence>
<evidence type="ECO:0000256" key="5">
    <source>
        <dbReference type="ARBA" id="ARBA00022679"/>
    </source>
</evidence>
<evidence type="ECO:0000256" key="1">
    <source>
        <dbReference type="ARBA" id="ARBA00001286"/>
    </source>
</evidence>
<dbReference type="NCBIfam" id="TIGR00589">
    <property type="entry name" value="ogt"/>
    <property type="match status" value="1"/>
</dbReference>
<comment type="similarity">
    <text evidence="2 9">Belongs to the MGMT family.</text>
</comment>
<evidence type="ECO:0000256" key="4">
    <source>
        <dbReference type="ARBA" id="ARBA00022603"/>
    </source>
</evidence>
<evidence type="ECO:0000313" key="11">
    <source>
        <dbReference type="EMBL" id="EFL49768.1"/>
    </source>
</evidence>
<evidence type="ECO:0000256" key="9">
    <source>
        <dbReference type="HAMAP-Rule" id="MF_00772"/>
    </source>
</evidence>
<keyword evidence="3 9" id="KW-0963">Cytoplasm</keyword>
<dbReference type="GO" id="GO:0032259">
    <property type="term" value="P:methylation"/>
    <property type="evidence" value="ECO:0007669"/>
    <property type="project" value="UniProtKB-KW"/>
</dbReference>
<dbReference type="PANTHER" id="PTHR10815">
    <property type="entry name" value="METHYLATED-DNA--PROTEIN-CYSTEINE METHYLTRANSFERASE"/>
    <property type="match status" value="1"/>
</dbReference>
<dbReference type="InterPro" id="IPR036631">
    <property type="entry name" value="MGMT_N_sf"/>
</dbReference>
<dbReference type="SUPFAM" id="SSF53155">
    <property type="entry name" value="Methylated DNA-protein cysteine methyltransferase domain"/>
    <property type="match status" value="1"/>
</dbReference>
<keyword evidence="4 9" id="KW-0489">Methyltransferase</keyword>
<evidence type="ECO:0000259" key="10">
    <source>
        <dbReference type="Pfam" id="PF01035"/>
    </source>
</evidence>
<keyword evidence="5 9" id="KW-0808">Transferase</keyword>
<comment type="caution">
    <text evidence="11">The sequence shown here is derived from an EMBL/GenBank/DDBJ whole genome shotgun (WGS) entry which is preliminary data.</text>
</comment>
<evidence type="ECO:0000256" key="6">
    <source>
        <dbReference type="ARBA" id="ARBA00022763"/>
    </source>
</evidence>
<dbReference type="AlphaFoldDB" id="E1K0T0"/>
<evidence type="ECO:0000256" key="8">
    <source>
        <dbReference type="ARBA" id="ARBA00049348"/>
    </source>
</evidence>
<reference evidence="11 12" key="1">
    <citation type="submission" date="2010-08" db="EMBL/GenBank/DDBJ databases">
        <title>The draft genome of Desulfovibrio fructosovorans JJ.</title>
        <authorList>
            <consortium name="US DOE Joint Genome Institute (JGI-PGF)"/>
            <person name="Lucas S."/>
            <person name="Copeland A."/>
            <person name="Lapidus A."/>
            <person name="Cheng J.-F."/>
            <person name="Bruce D."/>
            <person name="Goodwin L."/>
            <person name="Pitluck S."/>
            <person name="Land M.L."/>
            <person name="Hauser L."/>
            <person name="Chang Y.-J."/>
            <person name="Jeffries C."/>
            <person name="Wall J.D."/>
            <person name="Stahl D.A."/>
            <person name="Arkin A.P."/>
            <person name="Dehal P."/>
            <person name="Stolyar S.M."/>
            <person name="Hazen T.C."/>
            <person name="Woyke T.J."/>
        </authorList>
    </citation>
    <scope>NUCLEOTIDE SEQUENCE [LARGE SCALE GENOMIC DNA]</scope>
    <source>
        <strain evidence="11 12">JJ</strain>
    </source>
</reference>
<dbReference type="InterPro" id="IPR023546">
    <property type="entry name" value="MGMT"/>
</dbReference>